<keyword evidence="3" id="KW-1185">Reference proteome</keyword>
<dbReference type="SUPFAM" id="SSF52317">
    <property type="entry name" value="Class I glutamine amidotransferase-like"/>
    <property type="match status" value="1"/>
</dbReference>
<gene>
    <name evidence="2" type="ORF">SAMN04487963_1288</name>
</gene>
<feature type="domain" description="Glutamine amidotransferase" evidence="1">
    <location>
        <begin position="70"/>
        <end position="210"/>
    </location>
</feature>
<dbReference type="CDD" id="cd01741">
    <property type="entry name" value="GATase1_1"/>
    <property type="match status" value="1"/>
</dbReference>
<dbReference type="RefSeq" id="WP_092021106.1">
    <property type="nucleotide sequence ID" value="NZ_FOUE01000002.1"/>
</dbReference>
<dbReference type="PANTHER" id="PTHR42695:SF5">
    <property type="entry name" value="GLUTAMINE AMIDOTRANSFERASE YLR126C-RELATED"/>
    <property type="match status" value="1"/>
</dbReference>
<dbReference type="EMBL" id="FOUE01000002">
    <property type="protein sequence ID" value="SFM13120.1"/>
    <property type="molecule type" value="Genomic_DNA"/>
</dbReference>
<dbReference type="PRINTS" id="PR00099">
    <property type="entry name" value="CPSGATASE"/>
</dbReference>
<dbReference type="InterPro" id="IPR017926">
    <property type="entry name" value="GATASE"/>
</dbReference>
<sequence>MPRLAIIKTGSTYPAIHQRFGDFEQWFKAGLGTVSEDEAEALPGSGIGEGEELEIQTIRVAEGEDPGHPDHWDGVIITGSPAMVSDKAPWSEATAQWLAMVVEAGIPVLGVCYGHQLLAHALGGKVGYHPEGRESGTFSVQLNQNAASDPLLGTLPDCFPAQLTHLQSVLELPPAATLLASSEHEPHQAFRVGRQAWGVQFHPEFSADVMRAYLEVQSPALRTEGLEPADLIGAVTDTPDAASLLQTFLTRVVLGR</sequence>
<name>A0A1I4NCV3_9GAMM</name>
<protein>
    <submittedName>
        <fullName evidence="2">GMP synthase (Glutamine-hydrolysing)</fullName>
    </submittedName>
</protein>
<dbReference type="InterPro" id="IPR029062">
    <property type="entry name" value="Class_I_gatase-like"/>
</dbReference>
<dbReference type="AlphaFoldDB" id="A0A1I4NCV3"/>
<dbReference type="STRING" id="488535.SAMN04487963_1288"/>
<evidence type="ECO:0000313" key="3">
    <source>
        <dbReference type="Proteomes" id="UP000198519"/>
    </source>
</evidence>
<dbReference type="PANTHER" id="PTHR42695">
    <property type="entry name" value="GLUTAMINE AMIDOTRANSFERASE YLR126C-RELATED"/>
    <property type="match status" value="1"/>
</dbReference>
<evidence type="ECO:0000313" key="2">
    <source>
        <dbReference type="EMBL" id="SFM13120.1"/>
    </source>
</evidence>
<dbReference type="Gene3D" id="3.40.50.880">
    <property type="match status" value="1"/>
</dbReference>
<dbReference type="OrthoDB" id="9813383at2"/>
<dbReference type="NCBIfam" id="NF006562">
    <property type="entry name" value="PRK09065.1"/>
    <property type="match status" value="1"/>
</dbReference>
<accession>A0A1I4NCV3</accession>
<dbReference type="PROSITE" id="PS51273">
    <property type="entry name" value="GATASE_TYPE_1"/>
    <property type="match status" value="1"/>
</dbReference>
<dbReference type="GO" id="GO:0005829">
    <property type="term" value="C:cytosol"/>
    <property type="evidence" value="ECO:0007669"/>
    <property type="project" value="TreeGrafter"/>
</dbReference>
<evidence type="ECO:0000259" key="1">
    <source>
        <dbReference type="Pfam" id="PF00117"/>
    </source>
</evidence>
<proteinExistence type="predicted"/>
<reference evidence="3" key="1">
    <citation type="submission" date="2016-10" db="EMBL/GenBank/DDBJ databases">
        <authorList>
            <person name="Varghese N."/>
            <person name="Submissions S."/>
        </authorList>
    </citation>
    <scope>NUCLEOTIDE SEQUENCE [LARGE SCALE GENOMIC DNA]</scope>
    <source>
        <strain evidence="3">CGMCC 1.7061</strain>
    </source>
</reference>
<dbReference type="InterPro" id="IPR044992">
    <property type="entry name" value="ChyE-like"/>
</dbReference>
<organism evidence="2 3">
    <name type="scientific">Marinobacter zhejiangensis</name>
    <dbReference type="NCBI Taxonomy" id="488535"/>
    <lineage>
        <taxon>Bacteria</taxon>
        <taxon>Pseudomonadati</taxon>
        <taxon>Pseudomonadota</taxon>
        <taxon>Gammaproteobacteria</taxon>
        <taxon>Pseudomonadales</taxon>
        <taxon>Marinobacteraceae</taxon>
        <taxon>Marinobacter</taxon>
    </lineage>
</organism>
<dbReference type="Pfam" id="PF00117">
    <property type="entry name" value="GATase"/>
    <property type="match status" value="1"/>
</dbReference>
<dbReference type="Proteomes" id="UP000198519">
    <property type="component" value="Unassembled WGS sequence"/>
</dbReference>